<dbReference type="PRINTS" id="PR00853">
    <property type="entry name" value="XPGRADSUPER"/>
</dbReference>
<dbReference type="InterPro" id="IPR006085">
    <property type="entry name" value="XPG_DNA_repair_N"/>
</dbReference>
<dbReference type="Gene3D" id="1.10.150.20">
    <property type="entry name" value="5' to 3' exonuclease, C-terminal subdomain"/>
    <property type="match status" value="1"/>
</dbReference>
<feature type="domain" description="XPG N-terminal" evidence="7">
    <location>
        <begin position="1"/>
        <end position="100"/>
    </location>
</feature>
<evidence type="ECO:0000259" key="7">
    <source>
        <dbReference type="SMART" id="SM00485"/>
    </source>
</evidence>
<gene>
    <name evidence="8" type="ORF">GSLYS_00001882001</name>
</gene>
<dbReference type="Pfam" id="PF00867">
    <property type="entry name" value="XPG_I"/>
    <property type="match status" value="1"/>
</dbReference>
<comment type="caution">
    <text evidence="8">The sequence shown here is derived from an EMBL/GenBank/DDBJ whole genome shotgun (WGS) entry which is preliminary data.</text>
</comment>
<dbReference type="InterPro" id="IPR006084">
    <property type="entry name" value="XPG/Rad2"/>
</dbReference>
<evidence type="ECO:0000256" key="3">
    <source>
        <dbReference type="ARBA" id="ARBA00022723"/>
    </source>
</evidence>
<keyword evidence="5" id="KW-0460">Magnesium</keyword>
<dbReference type="PANTHER" id="PTHR11081:SF59">
    <property type="entry name" value="FI23547P1"/>
    <property type="match status" value="1"/>
</dbReference>
<evidence type="ECO:0000259" key="6">
    <source>
        <dbReference type="SMART" id="SM00484"/>
    </source>
</evidence>
<accession>A0AAV2H228</accession>
<evidence type="ECO:0000256" key="2">
    <source>
        <dbReference type="ARBA" id="ARBA00022722"/>
    </source>
</evidence>
<dbReference type="SMART" id="SM00485">
    <property type="entry name" value="XPGN"/>
    <property type="match status" value="1"/>
</dbReference>
<keyword evidence="2" id="KW-0540">Nuclease</keyword>
<dbReference type="Proteomes" id="UP001497497">
    <property type="component" value="Unassembled WGS sequence"/>
</dbReference>
<dbReference type="SUPFAM" id="SSF47807">
    <property type="entry name" value="5' to 3' exonuclease, C-terminal subdomain"/>
    <property type="match status" value="1"/>
</dbReference>
<dbReference type="SMART" id="SM00484">
    <property type="entry name" value="XPGI"/>
    <property type="match status" value="1"/>
</dbReference>
<protein>
    <recommendedName>
        <fullName evidence="10">XPG-I domain-containing protein</fullName>
    </recommendedName>
</protein>
<evidence type="ECO:0000313" key="8">
    <source>
        <dbReference type="EMBL" id="CAL1527712.1"/>
    </source>
</evidence>
<evidence type="ECO:0000256" key="5">
    <source>
        <dbReference type="ARBA" id="ARBA00022842"/>
    </source>
</evidence>
<dbReference type="SUPFAM" id="SSF88723">
    <property type="entry name" value="PIN domain-like"/>
    <property type="match status" value="1"/>
</dbReference>
<reference evidence="8 9" key="1">
    <citation type="submission" date="2024-04" db="EMBL/GenBank/DDBJ databases">
        <authorList>
            <consortium name="Genoscope - CEA"/>
            <person name="William W."/>
        </authorList>
    </citation>
    <scope>NUCLEOTIDE SEQUENCE [LARGE SCALE GENOMIC DNA]</scope>
</reference>
<keyword evidence="4" id="KW-0378">Hydrolase</keyword>
<evidence type="ECO:0000313" key="9">
    <source>
        <dbReference type="Proteomes" id="UP001497497"/>
    </source>
</evidence>
<evidence type="ECO:0000256" key="1">
    <source>
        <dbReference type="ARBA" id="ARBA00001946"/>
    </source>
</evidence>
<proteinExistence type="predicted"/>
<keyword evidence="9" id="KW-1185">Reference proteome</keyword>
<evidence type="ECO:0000256" key="4">
    <source>
        <dbReference type="ARBA" id="ARBA00022801"/>
    </source>
</evidence>
<feature type="domain" description="XPG-I" evidence="6">
    <location>
        <begin position="107"/>
        <end position="178"/>
    </location>
</feature>
<dbReference type="Gene3D" id="3.40.50.1010">
    <property type="entry name" value="5'-nuclease"/>
    <property type="match status" value="2"/>
</dbReference>
<dbReference type="InterPro" id="IPR008918">
    <property type="entry name" value="HhH2"/>
</dbReference>
<dbReference type="InterPro" id="IPR029060">
    <property type="entry name" value="PIN-like_dom_sf"/>
</dbReference>
<dbReference type="PANTHER" id="PTHR11081">
    <property type="entry name" value="FLAP ENDONUCLEASE FAMILY MEMBER"/>
    <property type="match status" value="1"/>
</dbReference>
<dbReference type="GO" id="GO:0046872">
    <property type="term" value="F:metal ion binding"/>
    <property type="evidence" value="ECO:0007669"/>
    <property type="project" value="UniProtKB-KW"/>
</dbReference>
<dbReference type="InterPro" id="IPR036279">
    <property type="entry name" value="5-3_exonuclease_C_sf"/>
</dbReference>
<dbReference type="EMBL" id="CAXITT010000021">
    <property type="protein sequence ID" value="CAL1527712.1"/>
    <property type="molecule type" value="Genomic_DNA"/>
</dbReference>
<sequence length="488" mass="54441">MGVTGLWSLLKPVKTNALLTDCKGKKLAVDLSAWIVQCSTSGPGGSTEAFIKLLCCRGIFFKALKLLSCGISLVCILDGPVPPSVKKSVKSRENFYKYTLELKELLLAIGIPVIESNGEAEKLCAWLDFNEVVDGVLSVDGDALIYGAKTVYKGTLTNKVRPSAEKYEMAKVTSVLGLTRRDLIAFALLSKGDYCDGVPNVGEMKFMELMKEFKQNSIEDALFRMQSWKNNTALDALESKQKSLKDFKISHCSQCHHQGTKQAHVKSGCVACQTVQACTSTPKDAVSQQHGPVCPCHWHCLEQETRPYGSELKIRAMALASDPGFPDNLIVKEFLEHDNLPGDLKTDILTPDFRKIHQIFHNSLNYTFEKTMSFLIPTYIKMALHGLVPMSYVSYAEPLSILKVHTLEAKKCFMVSWVIKENERQDLGESFTPGTCFEISVPIGLFTSNFPEMSAKFNAVNTKRKAVREGQRQQKMTSFFKVMKRDRT</sequence>
<evidence type="ECO:0008006" key="10">
    <source>
        <dbReference type="Google" id="ProtNLM"/>
    </source>
</evidence>
<dbReference type="SMART" id="SM00279">
    <property type="entry name" value="HhH2"/>
    <property type="match status" value="1"/>
</dbReference>
<dbReference type="GO" id="GO:0017108">
    <property type="term" value="F:5'-flap endonuclease activity"/>
    <property type="evidence" value="ECO:0007669"/>
    <property type="project" value="TreeGrafter"/>
</dbReference>
<dbReference type="InterPro" id="IPR006086">
    <property type="entry name" value="XPG-I_dom"/>
</dbReference>
<keyword evidence="3" id="KW-0479">Metal-binding</keyword>
<dbReference type="Pfam" id="PF00752">
    <property type="entry name" value="XPG_N"/>
    <property type="match status" value="1"/>
</dbReference>
<name>A0AAV2H228_LYMST</name>
<dbReference type="AlphaFoldDB" id="A0AAV2H228"/>
<organism evidence="8 9">
    <name type="scientific">Lymnaea stagnalis</name>
    <name type="common">Great pond snail</name>
    <name type="synonym">Helix stagnalis</name>
    <dbReference type="NCBI Taxonomy" id="6523"/>
    <lineage>
        <taxon>Eukaryota</taxon>
        <taxon>Metazoa</taxon>
        <taxon>Spiralia</taxon>
        <taxon>Lophotrochozoa</taxon>
        <taxon>Mollusca</taxon>
        <taxon>Gastropoda</taxon>
        <taxon>Heterobranchia</taxon>
        <taxon>Euthyneura</taxon>
        <taxon>Panpulmonata</taxon>
        <taxon>Hygrophila</taxon>
        <taxon>Lymnaeoidea</taxon>
        <taxon>Lymnaeidae</taxon>
        <taxon>Lymnaea</taxon>
    </lineage>
</organism>
<comment type="cofactor">
    <cofactor evidence="1">
        <name>Mg(2+)</name>
        <dbReference type="ChEBI" id="CHEBI:18420"/>
    </cofactor>
</comment>
<dbReference type="GO" id="GO:0003677">
    <property type="term" value="F:DNA binding"/>
    <property type="evidence" value="ECO:0007669"/>
    <property type="project" value="InterPro"/>
</dbReference>